<keyword evidence="3" id="KW-1185">Reference proteome</keyword>
<dbReference type="PANTHER" id="PTHR30383">
    <property type="entry name" value="THIOESTERASE 1/PROTEASE 1/LYSOPHOSPHOLIPASE L1"/>
    <property type="match status" value="1"/>
</dbReference>
<name>A0A365L0Q3_9BACL</name>
<accession>A0A365L0Q3</accession>
<dbReference type="Pfam" id="PF13472">
    <property type="entry name" value="Lipase_GDSL_2"/>
    <property type="match status" value="1"/>
</dbReference>
<evidence type="ECO:0000313" key="2">
    <source>
        <dbReference type="EMBL" id="RAZ78952.1"/>
    </source>
</evidence>
<feature type="domain" description="SGNH hydrolase-type esterase" evidence="1">
    <location>
        <begin position="42"/>
        <end position="216"/>
    </location>
</feature>
<evidence type="ECO:0000313" key="3">
    <source>
        <dbReference type="Proteomes" id="UP000251002"/>
    </source>
</evidence>
<dbReference type="PANTHER" id="PTHR30383:SF5">
    <property type="entry name" value="SGNH HYDROLASE-TYPE ESTERASE DOMAIN-CONTAINING PROTEIN"/>
    <property type="match status" value="1"/>
</dbReference>
<dbReference type="Gene3D" id="3.40.50.1110">
    <property type="entry name" value="SGNH hydrolase"/>
    <property type="match status" value="1"/>
</dbReference>
<protein>
    <recommendedName>
        <fullName evidence="1">SGNH hydrolase-type esterase domain-containing protein</fullName>
    </recommendedName>
</protein>
<organism evidence="2 3">
    <name type="scientific">Planococcus halotolerans</name>
    <dbReference type="NCBI Taxonomy" id="2233542"/>
    <lineage>
        <taxon>Bacteria</taxon>
        <taxon>Bacillati</taxon>
        <taxon>Bacillota</taxon>
        <taxon>Bacilli</taxon>
        <taxon>Bacillales</taxon>
        <taxon>Caryophanaceae</taxon>
        <taxon>Planococcus</taxon>
    </lineage>
</organism>
<dbReference type="InterPro" id="IPR036514">
    <property type="entry name" value="SGNH_hydro_sf"/>
</dbReference>
<proteinExistence type="predicted"/>
<dbReference type="EMBL" id="QLZR01000002">
    <property type="protein sequence ID" value="RAZ78952.1"/>
    <property type="molecule type" value="Genomic_DNA"/>
</dbReference>
<dbReference type="InterPro" id="IPR013830">
    <property type="entry name" value="SGNH_hydro"/>
</dbReference>
<dbReference type="SUPFAM" id="SSF52266">
    <property type="entry name" value="SGNH hydrolase"/>
    <property type="match status" value="1"/>
</dbReference>
<reference evidence="2 3" key="1">
    <citation type="submission" date="2018-06" db="EMBL/GenBank/DDBJ databases">
        <title>The draft genome sequences of strains SCU63 and S1.</title>
        <authorList>
            <person name="Gan L."/>
        </authorList>
    </citation>
    <scope>NUCLEOTIDE SEQUENCE [LARGE SCALE GENOMIC DNA]</scope>
    <source>
        <strain evidence="2 3">SCU63</strain>
    </source>
</reference>
<gene>
    <name evidence="2" type="ORF">DP120_04865</name>
</gene>
<sequence>MIEREVLGLENKILSGALLKKTPLSKIKKHKKEYAIKTIVIIGDSVAYGYGTKEGIAKYLKESFPGSRVINLGINGLTSDGLVARLTSGFWDLHLSQADLVLINIGGNDLLQGFRKLGTAGLVRNFKAIRINYRKNLLEIYGKLRELNPEVLLVQNDLYNSMKKEHQYMGLTKLLYRRWNRSIGERGVIISKTDKMGKNPGIWLDGIHPNDEGYKLMHEILIDTLQSTGIVPQQHSNEK</sequence>
<evidence type="ECO:0000259" key="1">
    <source>
        <dbReference type="Pfam" id="PF13472"/>
    </source>
</evidence>
<comment type="caution">
    <text evidence="2">The sequence shown here is derived from an EMBL/GenBank/DDBJ whole genome shotgun (WGS) entry which is preliminary data.</text>
</comment>
<dbReference type="GO" id="GO:0004622">
    <property type="term" value="F:phosphatidylcholine lysophospholipase activity"/>
    <property type="evidence" value="ECO:0007669"/>
    <property type="project" value="TreeGrafter"/>
</dbReference>
<dbReference type="InterPro" id="IPR051532">
    <property type="entry name" value="Ester_Hydrolysis_Enzymes"/>
</dbReference>
<dbReference type="AlphaFoldDB" id="A0A365L0Q3"/>
<dbReference type="Proteomes" id="UP000251002">
    <property type="component" value="Unassembled WGS sequence"/>
</dbReference>